<dbReference type="Pfam" id="PF13439">
    <property type="entry name" value="Glyco_transf_4"/>
    <property type="match status" value="1"/>
</dbReference>
<reference evidence="4 5" key="1">
    <citation type="submission" date="2019-03" db="EMBL/GenBank/DDBJ databases">
        <title>Diversity of the mouse oral microbiome.</title>
        <authorList>
            <person name="Joseph S."/>
            <person name="Aduse-Opoku J."/>
            <person name="Curtis M."/>
            <person name="Wade W."/>
            <person name="Hashim A."/>
        </authorList>
    </citation>
    <scope>NUCLEOTIDE SEQUENCE [LARGE SCALE GENOMIC DNA]</scope>
    <source>
        <strain evidence="4 5">P2318</strain>
    </source>
</reference>
<keyword evidence="1 4" id="KW-0808">Transferase</keyword>
<dbReference type="PANTHER" id="PTHR46401:SF2">
    <property type="entry name" value="GLYCOSYLTRANSFERASE WBBK-RELATED"/>
    <property type="match status" value="1"/>
</dbReference>
<accession>A0A7K3MN73</accession>
<comment type="caution">
    <text evidence="4">The sequence shown here is derived from an EMBL/GenBank/DDBJ whole genome shotgun (WGS) entry which is preliminary data.</text>
</comment>
<dbReference type="AlphaFoldDB" id="A0A7K3MN73"/>
<sequence length="388" mass="43968">MKKRILFLISNLESGGVSKSMVSLLNTIDRQKYDVALWIASPHGVFFAQVPKDVKVISDKRITALMQGFNGVVGLLRQGCLLRASGSLLRMGVSKVSKSWAGLLLARLMPVIDKSEYDLIVDYNGQQQLYYMVNKLRGKKKVTFFHSDYSQWPYYFMADKKYFPKVDAIFTISQHCVEVLKEWFPEQDDKIHLMENITSPLLINKLAEESFENPWPAGSVKLITVGHVVDTKGSHWAIEAAYILKERGINIHWVFVGSVSNALRYNKMIEQWSLQDTITFAGIIPNPYPYIKSADIFVHPSQFEGKSIALDEAKLLCKPVVVTNFSTVHDQFKDKVNATICEMNPVAIANAIETLIKDKALCEKYVSCLKTHQTDNTSEISKIYELVD</sequence>
<dbReference type="InterPro" id="IPR028098">
    <property type="entry name" value="Glyco_trans_4-like_N"/>
</dbReference>
<dbReference type="Pfam" id="PF00534">
    <property type="entry name" value="Glycos_transf_1"/>
    <property type="match status" value="1"/>
</dbReference>
<evidence type="ECO:0000259" key="3">
    <source>
        <dbReference type="Pfam" id="PF13439"/>
    </source>
</evidence>
<protein>
    <submittedName>
        <fullName evidence="4">Glycosyltransferase</fullName>
    </submittedName>
</protein>
<dbReference type="EMBL" id="SPPV01000002">
    <property type="protein sequence ID" value="TFU52724.1"/>
    <property type="molecule type" value="Genomic_DNA"/>
</dbReference>
<dbReference type="InterPro" id="IPR001296">
    <property type="entry name" value="Glyco_trans_1"/>
</dbReference>
<gene>
    <name evidence="4" type="ORF">E4T97_01325</name>
</gene>
<dbReference type="CDD" id="cd03811">
    <property type="entry name" value="GT4_GT28_WabH-like"/>
    <property type="match status" value="1"/>
</dbReference>
<dbReference type="PANTHER" id="PTHR46401">
    <property type="entry name" value="GLYCOSYLTRANSFERASE WBBK-RELATED"/>
    <property type="match status" value="1"/>
</dbReference>
<evidence type="ECO:0000313" key="5">
    <source>
        <dbReference type="Proteomes" id="UP000298073"/>
    </source>
</evidence>
<feature type="domain" description="Glycosyltransferase subfamily 4-like N-terminal" evidence="3">
    <location>
        <begin position="15"/>
        <end position="196"/>
    </location>
</feature>
<dbReference type="Proteomes" id="UP000298073">
    <property type="component" value="Unassembled WGS sequence"/>
</dbReference>
<proteinExistence type="predicted"/>
<feature type="domain" description="Glycosyl transferase family 1" evidence="2">
    <location>
        <begin position="208"/>
        <end position="365"/>
    </location>
</feature>
<dbReference type="Gene3D" id="3.40.50.2000">
    <property type="entry name" value="Glycogen Phosphorylase B"/>
    <property type="match status" value="2"/>
</dbReference>
<dbReference type="GO" id="GO:0016757">
    <property type="term" value="F:glycosyltransferase activity"/>
    <property type="evidence" value="ECO:0007669"/>
    <property type="project" value="InterPro"/>
</dbReference>
<evidence type="ECO:0000256" key="1">
    <source>
        <dbReference type="ARBA" id="ARBA00022679"/>
    </source>
</evidence>
<organism evidence="4 5">
    <name type="scientific">Bacteroides acidifaciens</name>
    <dbReference type="NCBI Taxonomy" id="85831"/>
    <lineage>
        <taxon>Bacteria</taxon>
        <taxon>Pseudomonadati</taxon>
        <taxon>Bacteroidota</taxon>
        <taxon>Bacteroidia</taxon>
        <taxon>Bacteroidales</taxon>
        <taxon>Bacteroidaceae</taxon>
        <taxon>Bacteroides</taxon>
    </lineage>
</organism>
<dbReference type="OrthoDB" id="798298at2"/>
<evidence type="ECO:0000313" key="4">
    <source>
        <dbReference type="EMBL" id="TFU52724.1"/>
    </source>
</evidence>
<dbReference type="RefSeq" id="WP_135035047.1">
    <property type="nucleotide sequence ID" value="NZ_CABIXU010000004.1"/>
</dbReference>
<dbReference type="SUPFAM" id="SSF53756">
    <property type="entry name" value="UDP-Glycosyltransferase/glycogen phosphorylase"/>
    <property type="match status" value="1"/>
</dbReference>
<name>A0A7K3MN73_9BACE</name>
<evidence type="ECO:0000259" key="2">
    <source>
        <dbReference type="Pfam" id="PF00534"/>
    </source>
</evidence>